<evidence type="ECO:0000256" key="1">
    <source>
        <dbReference type="ARBA" id="ARBA00000085"/>
    </source>
</evidence>
<dbReference type="Gene3D" id="2.60.40.2380">
    <property type="match status" value="1"/>
</dbReference>
<feature type="transmembrane region" description="Helical" evidence="7">
    <location>
        <begin position="346"/>
        <end position="369"/>
    </location>
</feature>
<feature type="chain" id="PRO_5013208778" description="histidine kinase" evidence="8">
    <location>
        <begin position="20"/>
        <end position="613"/>
    </location>
</feature>
<dbReference type="GO" id="GO:0004673">
    <property type="term" value="F:protein histidine kinase activity"/>
    <property type="evidence" value="ECO:0007669"/>
    <property type="project" value="UniProtKB-EC"/>
</dbReference>
<dbReference type="CDD" id="cd16917">
    <property type="entry name" value="HATPase_UhpB-NarQ-NarX-like"/>
    <property type="match status" value="1"/>
</dbReference>
<dbReference type="SMART" id="SM00387">
    <property type="entry name" value="HATPase_c"/>
    <property type="match status" value="1"/>
</dbReference>
<keyword evidence="5" id="KW-0902">Two-component regulatory system</keyword>
<feature type="transmembrane region" description="Helical" evidence="7">
    <location>
        <begin position="283"/>
        <end position="305"/>
    </location>
</feature>
<dbReference type="Proteomes" id="UP000192746">
    <property type="component" value="Unassembled WGS sequence"/>
</dbReference>
<keyword evidence="6" id="KW-0175">Coiled coil</keyword>
<keyword evidence="11" id="KW-1185">Reference proteome</keyword>
<organism evidence="10 11">
    <name type="scientific">Zunongwangia atlantica 22II14-10F7</name>
    <dbReference type="NCBI Taxonomy" id="1185767"/>
    <lineage>
        <taxon>Bacteria</taxon>
        <taxon>Pseudomonadati</taxon>
        <taxon>Bacteroidota</taxon>
        <taxon>Flavobacteriia</taxon>
        <taxon>Flavobacteriales</taxon>
        <taxon>Flavobacteriaceae</taxon>
        <taxon>Zunongwangia</taxon>
    </lineage>
</organism>
<protein>
    <recommendedName>
        <fullName evidence="2">histidine kinase</fullName>
        <ecNumber evidence="2">2.7.13.3</ecNumber>
    </recommendedName>
</protein>
<dbReference type="EMBL" id="ARYN01000001">
    <property type="protein sequence ID" value="ORL47546.1"/>
    <property type="molecule type" value="Genomic_DNA"/>
</dbReference>
<dbReference type="PANTHER" id="PTHR24421">
    <property type="entry name" value="NITRATE/NITRITE SENSOR PROTEIN NARX-RELATED"/>
    <property type="match status" value="1"/>
</dbReference>
<dbReference type="STRING" id="1185767.IIF7_02255"/>
<feature type="transmembrane region" description="Helical" evidence="7">
    <location>
        <begin position="317"/>
        <end position="339"/>
    </location>
</feature>
<dbReference type="Pfam" id="PF02518">
    <property type="entry name" value="HATPase_c"/>
    <property type="match status" value="1"/>
</dbReference>
<comment type="catalytic activity">
    <reaction evidence="1">
        <text>ATP + protein L-histidine = ADP + protein N-phospho-L-histidine.</text>
        <dbReference type="EC" id="2.7.13.3"/>
    </reaction>
</comment>
<keyword evidence="3" id="KW-0808">Transferase</keyword>
<keyword evidence="7" id="KW-0472">Membrane</keyword>
<dbReference type="InterPro" id="IPR050482">
    <property type="entry name" value="Sensor_HK_TwoCompSys"/>
</dbReference>
<keyword evidence="7" id="KW-0812">Transmembrane</keyword>
<feature type="coiled-coil region" evidence="6">
    <location>
        <begin position="397"/>
        <end position="431"/>
    </location>
</feature>
<dbReference type="PROSITE" id="PS50109">
    <property type="entry name" value="HIS_KIN"/>
    <property type="match status" value="1"/>
</dbReference>
<evidence type="ECO:0000313" key="10">
    <source>
        <dbReference type="EMBL" id="ORL47546.1"/>
    </source>
</evidence>
<evidence type="ECO:0000256" key="7">
    <source>
        <dbReference type="SAM" id="Phobius"/>
    </source>
</evidence>
<evidence type="ECO:0000256" key="3">
    <source>
        <dbReference type="ARBA" id="ARBA00022679"/>
    </source>
</evidence>
<reference evidence="10 11" key="1">
    <citation type="submission" date="2013-04" db="EMBL/GenBank/DDBJ databases">
        <title>Zunongwangia sp. 22II14-10F7 Genome Sequencing.</title>
        <authorList>
            <person name="Lai Q."/>
            <person name="Shao Z."/>
        </authorList>
    </citation>
    <scope>NUCLEOTIDE SEQUENCE [LARGE SCALE GENOMIC DNA]</scope>
    <source>
        <strain evidence="10 11">22II14-10F7</strain>
    </source>
</reference>
<evidence type="ECO:0000256" key="2">
    <source>
        <dbReference type="ARBA" id="ARBA00012438"/>
    </source>
</evidence>
<gene>
    <name evidence="10" type="ORF">IIF7_02255</name>
</gene>
<evidence type="ECO:0000256" key="6">
    <source>
        <dbReference type="SAM" id="Coils"/>
    </source>
</evidence>
<dbReference type="Pfam" id="PF07695">
    <property type="entry name" value="7TMR-DISM_7TM"/>
    <property type="match status" value="1"/>
</dbReference>
<dbReference type="SUPFAM" id="SSF55874">
    <property type="entry name" value="ATPase domain of HSP90 chaperone/DNA topoisomerase II/histidine kinase"/>
    <property type="match status" value="1"/>
</dbReference>
<evidence type="ECO:0000256" key="5">
    <source>
        <dbReference type="ARBA" id="ARBA00023012"/>
    </source>
</evidence>
<dbReference type="InterPro" id="IPR011623">
    <property type="entry name" value="7TMR_DISM_rcpt_extracell_dom1"/>
</dbReference>
<dbReference type="Gene3D" id="1.20.5.1930">
    <property type="match status" value="1"/>
</dbReference>
<evidence type="ECO:0000259" key="9">
    <source>
        <dbReference type="PROSITE" id="PS50109"/>
    </source>
</evidence>
<dbReference type="EC" id="2.7.13.3" evidence="2"/>
<dbReference type="PANTHER" id="PTHR24421:SF10">
    <property type="entry name" value="NITRATE_NITRITE SENSOR PROTEIN NARQ"/>
    <property type="match status" value="1"/>
</dbReference>
<dbReference type="OrthoDB" id="9760839at2"/>
<keyword evidence="8" id="KW-0732">Signal</keyword>
<sequence length="613" mass="71496">MLNKYLLILCFFLAFPANASEDDTLFVKGVYTHHIVDFFKRFQDCEEKTSEEIIQYYNNGEFEDMQPSRMVNLGFTRCKNYFSLTVKNDQASAQDYYWSFYNDGILFTLYELKNNKLIEIGETSVAQKIEERPTPIRCLSFKVEMQAFETKTLILKTELQGHSNLYFPTDFTTVEDILIYEANNSFLLGRYFGYFIFTALFNLFLFILIRRKLYGFMFGYILSMIAFNAIEYMYDVHLVPDFIHSFWTRFPKMFFVLLASYFHTKVFQYFTAHKEHFPKWNSVLSLINNFILFILILFIILKLIIPKNTSFLDQYRLLLFLLFLINLMVLVVNLLYSVYKKNKQAVYYICCNFLLILSLVFYITNTFQIGGATIYMPPGNIINSVAFEILSLTIAFLLNYRKELSEMNKNLSAAKLKSEKLSEELIEVQENERQIIARNLHDGLGNTMNALRLLLEAPNKNEKQISGTFNLAKDQFRSLIYQISPKEIENIGLYKTIQQDLELFKNTPIEVNLTLLGNDNTIETIKAVNIYRIFQELISNIIKHSKATIVDITLNCDENTCSLQVEDNGVGLKKEDTKGMGIKNIKSRVSYHQGIFHIENTEKGMISIIEIPI</sequence>
<dbReference type="GO" id="GO:0000160">
    <property type="term" value="P:phosphorelay signal transduction system"/>
    <property type="evidence" value="ECO:0007669"/>
    <property type="project" value="UniProtKB-KW"/>
</dbReference>
<evidence type="ECO:0000256" key="8">
    <source>
        <dbReference type="SAM" id="SignalP"/>
    </source>
</evidence>
<feature type="transmembrane region" description="Helical" evidence="7">
    <location>
        <begin position="216"/>
        <end position="234"/>
    </location>
</feature>
<keyword evidence="4 10" id="KW-0418">Kinase</keyword>
<dbReference type="InterPro" id="IPR003594">
    <property type="entry name" value="HATPase_dom"/>
</dbReference>
<feature type="transmembrane region" description="Helical" evidence="7">
    <location>
        <begin position="191"/>
        <end position="209"/>
    </location>
</feature>
<evidence type="ECO:0000313" key="11">
    <source>
        <dbReference type="Proteomes" id="UP000192746"/>
    </source>
</evidence>
<dbReference type="AlphaFoldDB" id="A0A1Y1T909"/>
<dbReference type="Gene3D" id="3.30.565.10">
    <property type="entry name" value="Histidine kinase-like ATPase, C-terminal domain"/>
    <property type="match status" value="1"/>
</dbReference>
<name>A0A1Y1T909_9FLAO</name>
<dbReference type="InterPro" id="IPR036890">
    <property type="entry name" value="HATPase_C_sf"/>
</dbReference>
<evidence type="ECO:0000256" key="4">
    <source>
        <dbReference type="ARBA" id="ARBA00022777"/>
    </source>
</evidence>
<dbReference type="InterPro" id="IPR005467">
    <property type="entry name" value="His_kinase_dom"/>
</dbReference>
<dbReference type="RefSeq" id="WP_084840028.1">
    <property type="nucleotide sequence ID" value="NZ_ARYN01000001.1"/>
</dbReference>
<keyword evidence="7" id="KW-1133">Transmembrane helix</keyword>
<feature type="domain" description="Histidine kinase" evidence="9">
    <location>
        <begin position="435"/>
        <end position="613"/>
    </location>
</feature>
<feature type="transmembrane region" description="Helical" evidence="7">
    <location>
        <begin position="381"/>
        <end position="400"/>
    </location>
</feature>
<comment type="caution">
    <text evidence="10">The sequence shown here is derived from an EMBL/GenBank/DDBJ whole genome shotgun (WGS) entry which is preliminary data.</text>
</comment>
<accession>A0A1Y1T909</accession>
<proteinExistence type="predicted"/>
<feature type="signal peptide" evidence="8">
    <location>
        <begin position="1"/>
        <end position="19"/>
    </location>
</feature>